<sequence>MPDISNPDRCAGPGSGYNLCLGAMPRHDEASTRSAEGCPSNRVPRQEAAPNVLVELEWPANAHIEAHATAIAAGEVDAFLGRDLLVDRPGATTFSLSVVPEGSGRLVARGLCRRTR</sequence>
<protein>
    <recommendedName>
        <fullName evidence="3">LysR substrate-binding domain-containing protein</fullName>
    </recommendedName>
</protein>
<comment type="caution">
    <text evidence="1">The sequence shown here is derived from an EMBL/GenBank/DDBJ whole genome shotgun (WGS) entry which is preliminary data.</text>
</comment>
<keyword evidence="2" id="KW-1185">Reference proteome</keyword>
<dbReference type="Proteomes" id="UP000565455">
    <property type="component" value="Unassembled WGS sequence"/>
</dbReference>
<proteinExistence type="predicted"/>
<organism evidence="1 2">
    <name type="scientific">Methylobacterium fujisawaense</name>
    <dbReference type="NCBI Taxonomy" id="107400"/>
    <lineage>
        <taxon>Bacteria</taxon>
        <taxon>Pseudomonadati</taxon>
        <taxon>Pseudomonadota</taxon>
        <taxon>Alphaproteobacteria</taxon>
        <taxon>Hyphomicrobiales</taxon>
        <taxon>Methylobacteriaceae</taxon>
        <taxon>Methylobacterium</taxon>
    </lineage>
</organism>
<reference evidence="1 2" key="1">
    <citation type="submission" date="2020-08" db="EMBL/GenBank/DDBJ databases">
        <title>Genomic Encyclopedia of Type Strains, Phase IV (KMG-IV): sequencing the most valuable type-strain genomes for metagenomic binning, comparative biology and taxonomic classification.</title>
        <authorList>
            <person name="Goeker M."/>
        </authorList>
    </citation>
    <scope>NUCLEOTIDE SEQUENCE [LARGE SCALE GENOMIC DNA]</scope>
    <source>
        <strain evidence="1 2">DSM 5686</strain>
    </source>
</reference>
<accession>A0ABR6DGF7</accession>
<dbReference type="EMBL" id="JACJIM010000005">
    <property type="protein sequence ID" value="MBA9064404.1"/>
    <property type="molecule type" value="Genomic_DNA"/>
</dbReference>
<name>A0ABR6DGF7_9HYPH</name>
<evidence type="ECO:0000313" key="2">
    <source>
        <dbReference type="Proteomes" id="UP000565455"/>
    </source>
</evidence>
<evidence type="ECO:0000313" key="1">
    <source>
        <dbReference type="EMBL" id="MBA9064404.1"/>
    </source>
</evidence>
<dbReference type="RefSeq" id="WP_124263046.1">
    <property type="nucleotide sequence ID" value="NZ_JACJIM010000005.1"/>
</dbReference>
<gene>
    <name evidence="1" type="ORF">GGQ91_003805</name>
</gene>
<evidence type="ECO:0008006" key="3">
    <source>
        <dbReference type="Google" id="ProtNLM"/>
    </source>
</evidence>
<dbReference type="GeneID" id="96605451"/>